<evidence type="ECO:0000313" key="2">
    <source>
        <dbReference type="EMBL" id="OIJ85222.1"/>
    </source>
</evidence>
<feature type="region of interest" description="Disordered" evidence="1">
    <location>
        <begin position="33"/>
        <end position="65"/>
    </location>
</feature>
<keyword evidence="3" id="KW-1185">Reference proteome</keyword>
<name>A0A1S2NVD5_9ACTN</name>
<accession>A0A1S2NVD5</accession>
<dbReference type="Proteomes" id="UP000179935">
    <property type="component" value="Unassembled WGS sequence"/>
</dbReference>
<sequence>MVAPIPPYLSPARLEYLQQLTDASRLRAVLYPSPKLPPVRRRSSSRQYPGGRPNPWRTARGRRRG</sequence>
<reference evidence="2 3" key="1">
    <citation type="submission" date="2016-10" db="EMBL/GenBank/DDBJ databases">
        <title>Genome sequence of Streptomyces sp. MUSC 93.</title>
        <authorList>
            <person name="Lee L.-H."/>
            <person name="Ser H.-L."/>
            <person name="Law J.W.-F."/>
        </authorList>
    </citation>
    <scope>NUCLEOTIDE SEQUENCE [LARGE SCALE GENOMIC DNA]</scope>
    <source>
        <strain evidence="2 3">MUSC 93</strain>
    </source>
</reference>
<dbReference type="RefSeq" id="WP_071369452.1">
    <property type="nucleotide sequence ID" value="NZ_MLYP01000096.1"/>
</dbReference>
<organism evidence="2 3">
    <name type="scientific">Streptomyces colonosanans</name>
    <dbReference type="NCBI Taxonomy" id="1428652"/>
    <lineage>
        <taxon>Bacteria</taxon>
        <taxon>Bacillati</taxon>
        <taxon>Actinomycetota</taxon>
        <taxon>Actinomycetes</taxon>
        <taxon>Kitasatosporales</taxon>
        <taxon>Streptomycetaceae</taxon>
        <taxon>Streptomyces</taxon>
    </lineage>
</organism>
<protein>
    <submittedName>
        <fullName evidence="2">Uncharacterized protein</fullName>
    </submittedName>
</protein>
<evidence type="ECO:0000313" key="3">
    <source>
        <dbReference type="Proteomes" id="UP000179935"/>
    </source>
</evidence>
<comment type="caution">
    <text evidence="2">The sequence shown here is derived from an EMBL/GenBank/DDBJ whole genome shotgun (WGS) entry which is preliminary data.</text>
</comment>
<dbReference type="OrthoDB" id="4281745at2"/>
<evidence type="ECO:0000256" key="1">
    <source>
        <dbReference type="SAM" id="MobiDB-lite"/>
    </source>
</evidence>
<gene>
    <name evidence="2" type="ORF">BIV24_29080</name>
</gene>
<proteinExistence type="predicted"/>
<dbReference type="AlphaFoldDB" id="A0A1S2NVD5"/>
<dbReference type="EMBL" id="MLYP01000096">
    <property type="protein sequence ID" value="OIJ85222.1"/>
    <property type="molecule type" value="Genomic_DNA"/>
</dbReference>